<accession>A0A4S8J5L0</accession>
<evidence type="ECO:0000256" key="2">
    <source>
        <dbReference type="ARBA" id="ARBA00023277"/>
    </source>
</evidence>
<comment type="caution">
    <text evidence="5">The sequence shown here is derived from an EMBL/GenBank/DDBJ whole genome shotgun (WGS) entry which is preliminary data.</text>
</comment>
<dbReference type="InterPro" id="IPR008928">
    <property type="entry name" value="6-hairpin_glycosidase_sf"/>
</dbReference>
<dbReference type="GO" id="GO:0033926">
    <property type="term" value="F:endo-alpha-N-acetylgalactosaminidase activity"/>
    <property type="evidence" value="ECO:0007669"/>
    <property type="project" value="InterPro"/>
</dbReference>
<sequence length="154" mass="17283">MDKTINEVFDVMLVYVLLLWLLTAASIKTGRPQIARRAIELAETRLLKDSWPEYYDGTLGRYVGKQARKFQTWSIAGYLVAKMMLEDPSHLGMVIILTRAAMTPSKFKQSTPSLTLCVLIRFVGVELVAPMNRPIGSVNPRLPLNLSAITTTTR</sequence>
<proteinExistence type="predicted"/>
<evidence type="ECO:0000256" key="4">
    <source>
        <dbReference type="SAM" id="Phobius"/>
    </source>
</evidence>
<evidence type="ECO:0000256" key="3">
    <source>
        <dbReference type="ARBA" id="ARBA00023295"/>
    </source>
</evidence>
<dbReference type="Proteomes" id="UP000317650">
    <property type="component" value="Chromosome 11"/>
</dbReference>
<keyword evidence="6" id="KW-1185">Reference proteome</keyword>
<name>A0A4S8J5L0_MUSBA</name>
<evidence type="ECO:0000313" key="5">
    <source>
        <dbReference type="EMBL" id="THU56164.1"/>
    </source>
</evidence>
<dbReference type="Pfam" id="PF12899">
    <property type="entry name" value="Glyco_hydro_100"/>
    <property type="match status" value="1"/>
</dbReference>
<dbReference type="GO" id="GO:0004575">
    <property type="term" value="F:sucrose alpha-glucosidase activity"/>
    <property type="evidence" value="ECO:0007669"/>
    <property type="project" value="TreeGrafter"/>
</dbReference>
<dbReference type="PANTHER" id="PTHR31916:SF59">
    <property type="entry name" value="CYTOSOLIC INVERTASE 1"/>
    <property type="match status" value="1"/>
</dbReference>
<reference evidence="5 6" key="1">
    <citation type="journal article" date="2019" name="Nat. Plants">
        <title>Genome sequencing of Musa balbisiana reveals subgenome evolution and function divergence in polyploid bananas.</title>
        <authorList>
            <person name="Yao X."/>
        </authorList>
    </citation>
    <scope>NUCLEOTIDE SEQUENCE [LARGE SCALE GENOMIC DNA]</scope>
    <source>
        <strain evidence="6">cv. DH-PKW</strain>
        <tissue evidence="5">Leaves</tissue>
    </source>
</reference>
<gene>
    <name evidence="5" type="ORF">C4D60_Mb11t14360</name>
</gene>
<evidence type="ECO:0000256" key="1">
    <source>
        <dbReference type="ARBA" id="ARBA00022801"/>
    </source>
</evidence>
<dbReference type="AlphaFoldDB" id="A0A4S8J5L0"/>
<keyword evidence="4" id="KW-0812">Transmembrane</keyword>
<keyword evidence="1" id="KW-0378">Hydrolase</keyword>
<keyword evidence="2" id="KW-0119">Carbohydrate metabolism</keyword>
<keyword evidence="4" id="KW-1133">Transmembrane helix</keyword>
<dbReference type="EMBL" id="PYDT01000007">
    <property type="protein sequence ID" value="THU56164.1"/>
    <property type="molecule type" value="Genomic_DNA"/>
</dbReference>
<protein>
    <submittedName>
        <fullName evidence="5">Uncharacterized protein</fullName>
    </submittedName>
</protein>
<keyword evidence="3" id="KW-0326">Glycosidase</keyword>
<dbReference type="GO" id="GO:0005987">
    <property type="term" value="P:sucrose catabolic process"/>
    <property type="evidence" value="ECO:0007669"/>
    <property type="project" value="TreeGrafter"/>
</dbReference>
<feature type="transmembrane region" description="Helical" evidence="4">
    <location>
        <begin position="12"/>
        <end position="30"/>
    </location>
</feature>
<dbReference type="InterPro" id="IPR024746">
    <property type="entry name" value="Glyco_hydro_100"/>
</dbReference>
<dbReference type="STRING" id="52838.A0A4S8J5L0"/>
<dbReference type="PANTHER" id="PTHR31916">
    <property type="match status" value="1"/>
</dbReference>
<organism evidence="5 6">
    <name type="scientific">Musa balbisiana</name>
    <name type="common">Banana</name>
    <dbReference type="NCBI Taxonomy" id="52838"/>
    <lineage>
        <taxon>Eukaryota</taxon>
        <taxon>Viridiplantae</taxon>
        <taxon>Streptophyta</taxon>
        <taxon>Embryophyta</taxon>
        <taxon>Tracheophyta</taxon>
        <taxon>Spermatophyta</taxon>
        <taxon>Magnoliopsida</taxon>
        <taxon>Liliopsida</taxon>
        <taxon>Zingiberales</taxon>
        <taxon>Musaceae</taxon>
        <taxon>Musa</taxon>
    </lineage>
</organism>
<evidence type="ECO:0000313" key="6">
    <source>
        <dbReference type="Proteomes" id="UP000317650"/>
    </source>
</evidence>
<keyword evidence="4" id="KW-0472">Membrane</keyword>
<dbReference type="SUPFAM" id="SSF48208">
    <property type="entry name" value="Six-hairpin glycosidases"/>
    <property type="match status" value="1"/>
</dbReference>